<dbReference type="SUPFAM" id="SSF52172">
    <property type="entry name" value="CheY-like"/>
    <property type="match status" value="1"/>
</dbReference>
<name>A0A849KCY5_9BURK</name>
<reference evidence="3 4" key="1">
    <citation type="submission" date="2020-05" db="EMBL/GenBank/DDBJ databases">
        <authorList>
            <person name="Khan S.A."/>
            <person name="Jeon C.O."/>
            <person name="Chun B.H."/>
        </authorList>
    </citation>
    <scope>NUCLEOTIDE SEQUENCE [LARGE SCALE GENOMIC DNA]</scope>
    <source>
        <strain evidence="3 4">B156</strain>
    </source>
</reference>
<evidence type="ECO:0000256" key="1">
    <source>
        <dbReference type="PROSITE-ProRule" id="PRU00169"/>
    </source>
</evidence>
<dbReference type="EMBL" id="JABFCS010000001">
    <property type="protein sequence ID" value="NNU44364.1"/>
    <property type="molecule type" value="Genomic_DNA"/>
</dbReference>
<sequence>MRTLMGELFSAIGGLRLVGGAATEAEAKLWLSDNAGAWDLVIVDLILDEGSGIEVLREAKRRAPASRAVVFSSFATPGIRAHCLALGADAVFDKVDTAAFVSWLDEEVNRLDRPGPAP</sequence>
<feature type="domain" description="Response regulatory" evidence="2">
    <location>
        <begin position="1"/>
        <end position="109"/>
    </location>
</feature>
<keyword evidence="4" id="KW-1185">Reference proteome</keyword>
<dbReference type="AlphaFoldDB" id="A0A849KCY5"/>
<evidence type="ECO:0000313" key="4">
    <source>
        <dbReference type="Proteomes" id="UP000552954"/>
    </source>
</evidence>
<proteinExistence type="predicted"/>
<dbReference type="Proteomes" id="UP000552954">
    <property type="component" value="Unassembled WGS sequence"/>
</dbReference>
<dbReference type="CDD" id="cd00156">
    <property type="entry name" value="REC"/>
    <property type="match status" value="1"/>
</dbReference>
<dbReference type="Gene3D" id="3.40.50.2300">
    <property type="match status" value="1"/>
</dbReference>
<feature type="modified residue" description="4-aspartylphosphate" evidence="1">
    <location>
        <position position="44"/>
    </location>
</feature>
<evidence type="ECO:0000259" key="2">
    <source>
        <dbReference type="PROSITE" id="PS50110"/>
    </source>
</evidence>
<accession>A0A849KCY5</accession>
<dbReference type="InterPro" id="IPR011006">
    <property type="entry name" value="CheY-like_superfamily"/>
</dbReference>
<dbReference type="InterPro" id="IPR001789">
    <property type="entry name" value="Sig_transdc_resp-reg_receiver"/>
</dbReference>
<dbReference type="GO" id="GO:0000160">
    <property type="term" value="P:phosphorelay signal transduction system"/>
    <property type="evidence" value="ECO:0007669"/>
    <property type="project" value="InterPro"/>
</dbReference>
<comment type="caution">
    <text evidence="3">The sequence shown here is derived from an EMBL/GenBank/DDBJ whole genome shotgun (WGS) entry which is preliminary data.</text>
</comment>
<keyword evidence="1" id="KW-0597">Phosphoprotein</keyword>
<dbReference type="PROSITE" id="PS50110">
    <property type="entry name" value="RESPONSE_REGULATORY"/>
    <property type="match status" value="1"/>
</dbReference>
<reference evidence="3 4" key="2">
    <citation type="submission" date="2020-06" db="EMBL/GenBank/DDBJ databases">
        <title>Ramlibacter rhizophilus sp. nov., isolated from rhizosphere soil of national flower Mugunghwa from South Korea.</title>
        <authorList>
            <person name="Zheng-Fei Y."/>
            <person name="Huan T."/>
        </authorList>
    </citation>
    <scope>NUCLEOTIDE SEQUENCE [LARGE SCALE GENOMIC DNA]</scope>
    <source>
        <strain evidence="3 4">B156</strain>
    </source>
</reference>
<gene>
    <name evidence="3" type="ORF">HK415_16105</name>
</gene>
<evidence type="ECO:0000313" key="3">
    <source>
        <dbReference type="EMBL" id="NNU44364.1"/>
    </source>
</evidence>
<protein>
    <submittedName>
        <fullName evidence="3">Response regulator</fullName>
    </submittedName>
</protein>
<dbReference type="Pfam" id="PF00072">
    <property type="entry name" value="Response_reg"/>
    <property type="match status" value="1"/>
</dbReference>
<organism evidence="3 4">
    <name type="scientific">Ramlibacter montanisoli</name>
    <dbReference type="NCBI Taxonomy" id="2732512"/>
    <lineage>
        <taxon>Bacteria</taxon>
        <taxon>Pseudomonadati</taxon>
        <taxon>Pseudomonadota</taxon>
        <taxon>Betaproteobacteria</taxon>
        <taxon>Burkholderiales</taxon>
        <taxon>Comamonadaceae</taxon>
        <taxon>Ramlibacter</taxon>
    </lineage>
</organism>